<sequence length="185" mass="19134">MTVSSAPLAGASSAGAPVRRSLWIPGVLIGAFGIVVAVNMVMLVLAVRTFGGVSTPTAYVEGLAYNHEIATARAEASLGWSAEVQVTPAVSAPGVRGAEGPWPVRIAARVVDASGQPVEGLDVDAVLRRPSDASLDRPLALASLGQGRWQGALDLPAPGLWELRFVARKAEGGVARVRQRVVIDP</sequence>
<feature type="transmembrane region" description="Helical" evidence="1">
    <location>
        <begin position="22"/>
        <end position="47"/>
    </location>
</feature>
<evidence type="ECO:0000313" key="3">
    <source>
        <dbReference type="Proteomes" id="UP000321567"/>
    </source>
</evidence>
<keyword evidence="1" id="KW-0472">Membrane</keyword>
<dbReference type="InterPro" id="IPR008620">
    <property type="entry name" value="FixH"/>
</dbReference>
<protein>
    <submittedName>
        <fullName evidence="2">Nitrogen fixation protein FixH</fullName>
    </submittedName>
</protein>
<dbReference type="Pfam" id="PF05751">
    <property type="entry name" value="FixH"/>
    <property type="match status" value="1"/>
</dbReference>
<evidence type="ECO:0000313" key="2">
    <source>
        <dbReference type="EMBL" id="GEO81060.1"/>
    </source>
</evidence>
<keyword evidence="1" id="KW-0812">Transmembrane</keyword>
<organism evidence="2 3">
    <name type="scientific">Pararhodospirillum oryzae</name>
    <dbReference type="NCBI Taxonomy" id="478448"/>
    <lineage>
        <taxon>Bacteria</taxon>
        <taxon>Pseudomonadati</taxon>
        <taxon>Pseudomonadota</taxon>
        <taxon>Alphaproteobacteria</taxon>
        <taxon>Rhodospirillales</taxon>
        <taxon>Rhodospirillaceae</taxon>
        <taxon>Pararhodospirillum</taxon>
    </lineage>
</organism>
<keyword evidence="1" id="KW-1133">Transmembrane helix</keyword>
<dbReference type="Proteomes" id="UP000321567">
    <property type="component" value="Unassembled WGS sequence"/>
</dbReference>
<dbReference type="EMBL" id="BJZO01000025">
    <property type="protein sequence ID" value="GEO81060.1"/>
    <property type="molecule type" value="Genomic_DNA"/>
</dbReference>
<accession>A0A512H6Q0</accession>
<gene>
    <name evidence="2" type="primary">fixH</name>
    <name evidence="2" type="ORF">ROR02_11910</name>
</gene>
<name>A0A512H6Q0_9PROT</name>
<reference evidence="2 3" key="1">
    <citation type="submission" date="2019-07" db="EMBL/GenBank/DDBJ databases">
        <title>Whole genome shotgun sequence of Rhodospirillum oryzae NBRC 107573.</title>
        <authorList>
            <person name="Hosoyama A."/>
            <person name="Uohara A."/>
            <person name="Ohji S."/>
            <person name="Ichikawa N."/>
        </authorList>
    </citation>
    <scope>NUCLEOTIDE SEQUENCE [LARGE SCALE GENOMIC DNA]</scope>
    <source>
        <strain evidence="2 3">NBRC 107573</strain>
    </source>
</reference>
<proteinExistence type="predicted"/>
<dbReference type="RefSeq" id="WP_147163101.1">
    <property type="nucleotide sequence ID" value="NZ_BJZO01000025.1"/>
</dbReference>
<evidence type="ECO:0000256" key="1">
    <source>
        <dbReference type="SAM" id="Phobius"/>
    </source>
</evidence>
<keyword evidence="3" id="KW-1185">Reference proteome</keyword>
<dbReference type="OrthoDB" id="1495896at2"/>
<dbReference type="AlphaFoldDB" id="A0A512H6Q0"/>
<comment type="caution">
    <text evidence="2">The sequence shown here is derived from an EMBL/GenBank/DDBJ whole genome shotgun (WGS) entry which is preliminary data.</text>
</comment>